<keyword evidence="4 8" id="KW-0812">Transmembrane</keyword>
<protein>
    <submittedName>
        <fullName evidence="10">Glycosyltransferase involved in cell wall bisynthesis</fullName>
    </submittedName>
</protein>
<accession>A0A1M5S0I7</accession>
<evidence type="ECO:0000259" key="9">
    <source>
        <dbReference type="Pfam" id="PF00535"/>
    </source>
</evidence>
<evidence type="ECO:0000256" key="7">
    <source>
        <dbReference type="ARBA" id="ARBA00023136"/>
    </source>
</evidence>
<keyword evidence="11" id="KW-1185">Reference proteome</keyword>
<evidence type="ECO:0000256" key="2">
    <source>
        <dbReference type="ARBA" id="ARBA00022676"/>
    </source>
</evidence>
<sequence length="309" mass="35044">MISIVIPVFNEQASLEPLHREIGTVMGPLDVDYEIIFVDDGSSDGSSDVIRALATGDDRTHYVTLRRNFGKSAALQVGFNKTRGDIIITLDGDLQDDPAEIPRFLDELTSDCDLVSGWKIDRQDPREKTVPSAIFNRVVSLLSGLKLNDYNCGFKCYRRQVVDEIRLYGELHRFVPLLAHKKGFRIKELAIHHRKRRFGVSKFGLERYARGFFDLLTVIFITTYLNRPMHLFGWVAAFFSGLGAALFGYLFFGRWLGGESIGTSPLFSISIFLISTGIQVFVIGTVAELIVYNRERERLDSYSIKDEDR</sequence>
<keyword evidence="7 8" id="KW-0472">Membrane</keyword>
<evidence type="ECO:0000256" key="6">
    <source>
        <dbReference type="ARBA" id="ARBA00022989"/>
    </source>
</evidence>
<keyword evidence="5" id="KW-0448">Lipopolysaccharide biosynthesis</keyword>
<dbReference type="RefSeq" id="WP_073372867.1">
    <property type="nucleotide sequence ID" value="NZ_FQXS01000001.1"/>
</dbReference>
<keyword evidence="3 10" id="KW-0808">Transferase</keyword>
<dbReference type="Proteomes" id="UP000184139">
    <property type="component" value="Unassembled WGS sequence"/>
</dbReference>
<dbReference type="GO" id="GO:0099621">
    <property type="term" value="F:undecaprenyl-phosphate 4-deoxy-4-formamido-L-arabinose transferase activity"/>
    <property type="evidence" value="ECO:0007669"/>
    <property type="project" value="TreeGrafter"/>
</dbReference>
<evidence type="ECO:0000313" key="10">
    <source>
        <dbReference type="EMBL" id="SHH31848.1"/>
    </source>
</evidence>
<dbReference type="InterPro" id="IPR050256">
    <property type="entry name" value="Glycosyltransferase_2"/>
</dbReference>
<gene>
    <name evidence="10" type="ORF">SAMN02745124_00093</name>
</gene>
<dbReference type="CDD" id="cd04187">
    <property type="entry name" value="DPM1_like_bac"/>
    <property type="match status" value="1"/>
</dbReference>
<keyword evidence="2" id="KW-0328">Glycosyltransferase</keyword>
<dbReference type="EMBL" id="FQXS01000001">
    <property type="protein sequence ID" value="SHH31848.1"/>
    <property type="molecule type" value="Genomic_DNA"/>
</dbReference>
<feature type="transmembrane region" description="Helical" evidence="8">
    <location>
        <begin position="231"/>
        <end position="252"/>
    </location>
</feature>
<feature type="domain" description="Glycosyltransferase 2-like" evidence="9">
    <location>
        <begin position="3"/>
        <end position="165"/>
    </location>
</feature>
<dbReference type="GO" id="GO:0005886">
    <property type="term" value="C:plasma membrane"/>
    <property type="evidence" value="ECO:0007669"/>
    <property type="project" value="TreeGrafter"/>
</dbReference>
<dbReference type="AlphaFoldDB" id="A0A1M5S0I7"/>
<dbReference type="InterPro" id="IPR029044">
    <property type="entry name" value="Nucleotide-diphossugar_trans"/>
</dbReference>
<dbReference type="InterPro" id="IPR001173">
    <property type="entry name" value="Glyco_trans_2-like"/>
</dbReference>
<feature type="transmembrane region" description="Helical" evidence="8">
    <location>
        <begin position="264"/>
        <end position="292"/>
    </location>
</feature>
<keyword evidence="6 8" id="KW-1133">Transmembrane helix</keyword>
<dbReference type="STRING" id="1121409.SAMN02745124_00093"/>
<evidence type="ECO:0000256" key="1">
    <source>
        <dbReference type="ARBA" id="ARBA00022475"/>
    </source>
</evidence>
<name>A0A1M5S0I7_9BACT</name>
<dbReference type="PANTHER" id="PTHR48090:SF3">
    <property type="entry name" value="UNDECAPRENYL-PHOSPHATE 4-DEOXY-4-FORMAMIDO-L-ARABINOSE TRANSFERASE"/>
    <property type="match status" value="1"/>
</dbReference>
<reference evidence="10 11" key="1">
    <citation type="submission" date="2016-11" db="EMBL/GenBank/DDBJ databases">
        <authorList>
            <person name="Jaros S."/>
            <person name="Januszkiewicz K."/>
            <person name="Wedrychowicz H."/>
        </authorList>
    </citation>
    <scope>NUCLEOTIDE SEQUENCE [LARGE SCALE GENOMIC DNA]</scope>
    <source>
        <strain evidence="10 11">DSM 9705</strain>
    </source>
</reference>
<evidence type="ECO:0000256" key="3">
    <source>
        <dbReference type="ARBA" id="ARBA00022679"/>
    </source>
</evidence>
<dbReference type="Pfam" id="PF00535">
    <property type="entry name" value="Glycos_transf_2"/>
    <property type="match status" value="1"/>
</dbReference>
<proteinExistence type="predicted"/>
<evidence type="ECO:0000256" key="5">
    <source>
        <dbReference type="ARBA" id="ARBA00022985"/>
    </source>
</evidence>
<dbReference type="Gene3D" id="3.90.550.10">
    <property type="entry name" value="Spore Coat Polysaccharide Biosynthesis Protein SpsA, Chain A"/>
    <property type="match status" value="1"/>
</dbReference>
<dbReference type="SUPFAM" id="SSF53448">
    <property type="entry name" value="Nucleotide-diphospho-sugar transferases"/>
    <property type="match status" value="1"/>
</dbReference>
<evidence type="ECO:0000313" key="11">
    <source>
        <dbReference type="Proteomes" id="UP000184139"/>
    </source>
</evidence>
<dbReference type="OrthoDB" id="9802649at2"/>
<evidence type="ECO:0000256" key="8">
    <source>
        <dbReference type="SAM" id="Phobius"/>
    </source>
</evidence>
<organism evidence="10 11">
    <name type="scientific">Desulfofustis glycolicus DSM 9705</name>
    <dbReference type="NCBI Taxonomy" id="1121409"/>
    <lineage>
        <taxon>Bacteria</taxon>
        <taxon>Pseudomonadati</taxon>
        <taxon>Thermodesulfobacteriota</taxon>
        <taxon>Desulfobulbia</taxon>
        <taxon>Desulfobulbales</taxon>
        <taxon>Desulfocapsaceae</taxon>
        <taxon>Desulfofustis</taxon>
    </lineage>
</organism>
<dbReference type="PANTHER" id="PTHR48090">
    <property type="entry name" value="UNDECAPRENYL-PHOSPHATE 4-DEOXY-4-FORMAMIDO-L-ARABINOSE TRANSFERASE-RELATED"/>
    <property type="match status" value="1"/>
</dbReference>
<keyword evidence="1" id="KW-1003">Cell membrane</keyword>
<evidence type="ECO:0000256" key="4">
    <source>
        <dbReference type="ARBA" id="ARBA00022692"/>
    </source>
</evidence>
<dbReference type="GO" id="GO:0009103">
    <property type="term" value="P:lipopolysaccharide biosynthetic process"/>
    <property type="evidence" value="ECO:0007669"/>
    <property type="project" value="UniProtKB-KW"/>
</dbReference>